<name>A0A7I7U6C4_MYCPF</name>
<gene>
    <name evidence="1" type="ORF">MPRF_37660</name>
</gene>
<dbReference type="Proteomes" id="UP000466554">
    <property type="component" value="Chromosome"/>
</dbReference>
<dbReference type="EMBL" id="AP022598">
    <property type="protein sequence ID" value="BBY76867.1"/>
    <property type="molecule type" value="Genomic_DNA"/>
</dbReference>
<organism evidence="1 2">
    <name type="scientific">Mycolicibacterium parafortuitum</name>
    <name type="common">Mycobacterium parafortuitum</name>
    <dbReference type="NCBI Taxonomy" id="39692"/>
    <lineage>
        <taxon>Bacteria</taxon>
        <taxon>Bacillati</taxon>
        <taxon>Actinomycetota</taxon>
        <taxon>Actinomycetes</taxon>
        <taxon>Mycobacteriales</taxon>
        <taxon>Mycobacteriaceae</taxon>
        <taxon>Mycolicibacterium</taxon>
    </lineage>
</organism>
<sequence>MADVIPLRVGDYDDGTPVAGWDAHSGMLNRPSDSWRTILSVITGDSVAAAPA</sequence>
<evidence type="ECO:0000313" key="2">
    <source>
        <dbReference type="Proteomes" id="UP000466554"/>
    </source>
</evidence>
<protein>
    <submittedName>
        <fullName evidence="1">Uncharacterized protein</fullName>
    </submittedName>
</protein>
<reference evidence="1 2" key="1">
    <citation type="journal article" date="2019" name="Emerg. Microbes Infect.">
        <title>Comprehensive subspecies identification of 175 nontuberculous mycobacteria species based on 7547 genomic profiles.</title>
        <authorList>
            <person name="Matsumoto Y."/>
            <person name="Kinjo T."/>
            <person name="Motooka D."/>
            <person name="Nabeya D."/>
            <person name="Jung N."/>
            <person name="Uechi K."/>
            <person name="Horii T."/>
            <person name="Iida T."/>
            <person name="Fujita J."/>
            <person name="Nakamura S."/>
        </authorList>
    </citation>
    <scope>NUCLEOTIDE SEQUENCE [LARGE SCALE GENOMIC DNA]</scope>
    <source>
        <strain evidence="1 2">JCM 6367</strain>
    </source>
</reference>
<evidence type="ECO:0000313" key="1">
    <source>
        <dbReference type="EMBL" id="BBY76867.1"/>
    </source>
</evidence>
<proteinExistence type="predicted"/>
<dbReference type="AlphaFoldDB" id="A0A7I7U6C4"/>
<accession>A0A7I7U6C4</accession>